<dbReference type="PANTHER" id="PTHR33420">
    <property type="entry name" value="FIMBRIAL SUBUNIT ELFA-RELATED"/>
    <property type="match status" value="1"/>
</dbReference>
<dbReference type="AlphaFoldDB" id="A0A2T4Y1I5"/>
<accession>A0A2T4Y1I5</accession>
<sequence>MKISHKKTLLLALLSWKVFSADTVNIGVTGNIVASPCIFNGGNTNLDINLGNIQASNMVTPGSTSDPVAFNLLFTSCPLGTRSITVTFTGNSDPAAGADYYMNSGSATGVAVAMSDAATGSLKGTGSSITKAIAADSTATIPMQAWVKSASGGATPGSISAVVVMTMQYN</sequence>
<dbReference type="InterPro" id="IPR008966">
    <property type="entry name" value="Adhesion_dom_sf"/>
</dbReference>
<organism evidence="3 4">
    <name type="scientific">Enterobacter cloacae</name>
    <dbReference type="NCBI Taxonomy" id="550"/>
    <lineage>
        <taxon>Bacteria</taxon>
        <taxon>Pseudomonadati</taxon>
        <taxon>Pseudomonadota</taxon>
        <taxon>Gammaproteobacteria</taxon>
        <taxon>Enterobacterales</taxon>
        <taxon>Enterobacteriaceae</taxon>
        <taxon>Enterobacter</taxon>
        <taxon>Enterobacter cloacae complex</taxon>
    </lineage>
</organism>
<dbReference type="EMBL" id="PZPP01000010">
    <property type="protein sequence ID" value="PTM36036.1"/>
    <property type="molecule type" value="Genomic_DNA"/>
</dbReference>
<protein>
    <submittedName>
        <fullName evidence="3">Fimbrial protein</fullName>
    </submittedName>
</protein>
<dbReference type="InterPro" id="IPR050263">
    <property type="entry name" value="Bact_Fimbrial_Adh_Pro"/>
</dbReference>
<dbReference type="GO" id="GO:0043709">
    <property type="term" value="P:cell adhesion involved in single-species biofilm formation"/>
    <property type="evidence" value="ECO:0007669"/>
    <property type="project" value="TreeGrafter"/>
</dbReference>
<feature type="signal peptide" evidence="1">
    <location>
        <begin position="1"/>
        <end position="20"/>
    </location>
</feature>
<dbReference type="Proteomes" id="UP000241614">
    <property type="component" value="Unassembled WGS sequence"/>
</dbReference>
<dbReference type="InterPro" id="IPR000259">
    <property type="entry name" value="Adhesion_dom_fimbrial"/>
</dbReference>
<dbReference type="PANTHER" id="PTHR33420:SF27">
    <property type="entry name" value="PROTEIN FIMG"/>
    <property type="match status" value="1"/>
</dbReference>
<dbReference type="Gene3D" id="2.60.40.1090">
    <property type="entry name" value="Fimbrial-type adhesion domain"/>
    <property type="match status" value="1"/>
</dbReference>
<feature type="domain" description="Fimbrial-type adhesion" evidence="2">
    <location>
        <begin position="27"/>
        <end position="169"/>
    </location>
</feature>
<evidence type="ECO:0000256" key="1">
    <source>
        <dbReference type="SAM" id="SignalP"/>
    </source>
</evidence>
<evidence type="ECO:0000313" key="3">
    <source>
        <dbReference type="EMBL" id="PTM36036.1"/>
    </source>
</evidence>
<dbReference type="GO" id="GO:0009289">
    <property type="term" value="C:pilus"/>
    <property type="evidence" value="ECO:0007669"/>
    <property type="project" value="InterPro"/>
</dbReference>
<gene>
    <name evidence="3" type="ORF">DA103_09725</name>
</gene>
<feature type="chain" id="PRO_5015494128" evidence="1">
    <location>
        <begin position="21"/>
        <end position="170"/>
    </location>
</feature>
<dbReference type="SUPFAM" id="SSF49401">
    <property type="entry name" value="Bacterial adhesins"/>
    <property type="match status" value="1"/>
</dbReference>
<evidence type="ECO:0000259" key="2">
    <source>
        <dbReference type="Pfam" id="PF00419"/>
    </source>
</evidence>
<comment type="caution">
    <text evidence="3">The sequence shown here is derived from an EMBL/GenBank/DDBJ whole genome shotgun (WGS) entry which is preliminary data.</text>
</comment>
<name>A0A2T4Y1I5_ENTCL</name>
<dbReference type="InterPro" id="IPR036937">
    <property type="entry name" value="Adhesion_dom_fimbrial_sf"/>
</dbReference>
<dbReference type="OrthoDB" id="6495165at2"/>
<reference evidence="3 4" key="1">
    <citation type="submission" date="2018-04" db="EMBL/GenBank/DDBJ databases">
        <title>Genome sequencing reveals highly heavy metal resistance and biotechnology application of the novel Enterobacter cloacae amazonensis isolated from wastewater river in Manaus - Amazonas.</title>
        <authorList>
            <person name="Astolfi M.C.T."/>
            <person name="Carvalho E.B.D.S."/>
            <person name="Lacerda L.B."/>
            <person name="Pinto M.V."/>
            <person name="Nogueira V.B."/>
            <person name="Barros A.M."/>
            <person name="Astolfi-Filho S."/>
        </authorList>
    </citation>
    <scope>NUCLEOTIDE SEQUENCE [LARGE SCALE GENOMIC DNA]</scope>
    <source>
        <strain evidence="4">amazonensis</strain>
    </source>
</reference>
<proteinExistence type="predicted"/>
<dbReference type="Pfam" id="PF00419">
    <property type="entry name" value="Fimbrial"/>
    <property type="match status" value="1"/>
</dbReference>
<dbReference type="RefSeq" id="WP_108090131.1">
    <property type="nucleotide sequence ID" value="NZ_PZPP01000010.1"/>
</dbReference>
<keyword evidence="1" id="KW-0732">Signal</keyword>
<evidence type="ECO:0000313" key="4">
    <source>
        <dbReference type="Proteomes" id="UP000241614"/>
    </source>
</evidence>